<accession>A0A1T4QHU6</accession>
<proteinExistence type="predicted"/>
<keyword evidence="2" id="KW-1185">Reference proteome</keyword>
<dbReference type="Proteomes" id="UP000191153">
    <property type="component" value="Unassembled WGS sequence"/>
</dbReference>
<dbReference type="AlphaFoldDB" id="A0A1T4QHU6"/>
<sequence>MFKKLHILISTVFFFLVTFTYGAPPENTELKNMGELTYLGATLESNTVVATVVYGEAKVRVRKGWEEDSTGRMVLYFKVTNDSFGTGKDLLLRDDLNNKYELAGETGIWIPFGENAEKVVTLADDGVEAEDSNIELKYINGILTFKVKEISGPHLESNPGGYLGVYVKPPINLPAGTIIENKGEYEFNNGEELVRGLSTNTVMYVVPIIARGEIIGEKKEFHVSGDTFFFRNKLTNLGNTSDIFEISLANNTFPETAIFTLGKYDENEEFILLEDLNGNGTVETPSLAIGESIDIILRVESASSDISFNNLGVNKLVKSLNKPEYIISTTDSLTQLGAATTSVSLIKFQTLDSNLDNKPDGSFKEEVQKGDPGDRIFYKLVLTNIGTEAILDIDIEDTVPDFTRISYGDGTIGEYGFPSFKLPNGTFGEIIDKPLAGHSGAIRQNFSRLEPGEVIEIYYNVIINE</sequence>
<reference evidence="1 2" key="1">
    <citation type="submission" date="2017-02" db="EMBL/GenBank/DDBJ databases">
        <authorList>
            <person name="Peterson S.W."/>
        </authorList>
    </citation>
    <scope>NUCLEOTIDE SEQUENCE [LARGE SCALE GENOMIC DNA]</scope>
    <source>
        <strain evidence="1 2">ATCC 700028</strain>
    </source>
</reference>
<evidence type="ECO:0000313" key="1">
    <source>
        <dbReference type="EMBL" id="SKA02838.1"/>
    </source>
</evidence>
<organism evidence="1 2">
    <name type="scientific">Cetobacterium ceti</name>
    <dbReference type="NCBI Taxonomy" id="180163"/>
    <lineage>
        <taxon>Bacteria</taxon>
        <taxon>Fusobacteriati</taxon>
        <taxon>Fusobacteriota</taxon>
        <taxon>Fusobacteriia</taxon>
        <taxon>Fusobacteriales</taxon>
        <taxon>Fusobacteriaceae</taxon>
        <taxon>Cetobacterium</taxon>
    </lineage>
</organism>
<protein>
    <submittedName>
        <fullName evidence="1">Conserved repeat domain-containing protein</fullName>
    </submittedName>
</protein>
<dbReference type="EMBL" id="FUWX01000023">
    <property type="protein sequence ID" value="SKA02838.1"/>
    <property type="molecule type" value="Genomic_DNA"/>
</dbReference>
<gene>
    <name evidence="1" type="ORF">SAMN02745174_02321</name>
</gene>
<dbReference type="OrthoDB" id="904955at2"/>
<dbReference type="STRING" id="180163.SAMN02745174_02321"/>
<name>A0A1T4QHU6_9FUSO</name>
<evidence type="ECO:0000313" key="2">
    <source>
        <dbReference type="Proteomes" id="UP000191153"/>
    </source>
</evidence>
<dbReference type="RefSeq" id="WP_078694756.1">
    <property type="nucleotide sequence ID" value="NZ_FUWX01000023.1"/>
</dbReference>